<feature type="compositionally biased region" description="Polar residues" evidence="10">
    <location>
        <begin position="1148"/>
        <end position="1159"/>
    </location>
</feature>
<protein>
    <recommendedName>
        <fullName evidence="9">BTB/POZ domain-containing protein 8</fullName>
    </recommendedName>
</protein>
<evidence type="ECO:0000256" key="9">
    <source>
        <dbReference type="ARBA" id="ARBA00070114"/>
    </source>
</evidence>
<evidence type="ECO:0000256" key="4">
    <source>
        <dbReference type="ARBA" id="ARBA00023273"/>
    </source>
</evidence>
<dbReference type="OrthoDB" id="409642at2759"/>
<keyword evidence="3" id="KW-0770">Synapse</keyword>
<dbReference type="InterPro" id="IPR000210">
    <property type="entry name" value="BTB/POZ_dom"/>
</dbReference>
<dbReference type="GO" id="GO:0098793">
    <property type="term" value="C:presynapse"/>
    <property type="evidence" value="ECO:0007669"/>
    <property type="project" value="UniProtKB-SubCell"/>
</dbReference>
<evidence type="ECO:0000256" key="10">
    <source>
        <dbReference type="SAM" id="MobiDB-lite"/>
    </source>
</evidence>
<dbReference type="Proteomes" id="UP000694569">
    <property type="component" value="Unplaced"/>
</dbReference>
<dbReference type="Pfam" id="PF15363">
    <property type="entry name" value="BTBD8_C"/>
    <property type="match status" value="1"/>
</dbReference>
<feature type="compositionally biased region" description="Basic and acidic residues" evidence="10">
    <location>
        <begin position="556"/>
        <end position="574"/>
    </location>
</feature>
<evidence type="ECO:0000256" key="5">
    <source>
        <dbReference type="ARBA" id="ARBA00023329"/>
    </source>
</evidence>
<dbReference type="SUPFAM" id="SSF54695">
    <property type="entry name" value="POZ domain"/>
    <property type="match status" value="2"/>
</dbReference>
<feature type="compositionally biased region" description="Polar residues" evidence="10">
    <location>
        <begin position="829"/>
        <end position="845"/>
    </location>
</feature>
<keyword evidence="13" id="KW-1185">Reference proteome</keyword>
<comment type="subcellular location">
    <subcellularLocation>
        <location evidence="1">Cytoplasmic vesicle</location>
        <location evidence="1">Clathrin-coated vesicle</location>
    </subcellularLocation>
    <subcellularLocation>
        <location evidence="6">Presynapse</location>
    </subcellularLocation>
</comment>
<evidence type="ECO:0000259" key="11">
    <source>
        <dbReference type="PROSITE" id="PS50097"/>
    </source>
</evidence>
<proteinExistence type="predicted"/>
<feature type="compositionally biased region" description="Low complexity" evidence="10">
    <location>
        <begin position="1169"/>
        <end position="1178"/>
    </location>
</feature>
<dbReference type="PANTHER" id="PTHR22427">
    <property type="entry name" value="GH15728P"/>
    <property type="match status" value="1"/>
</dbReference>
<dbReference type="InterPro" id="IPR027907">
    <property type="entry name" value="BTBD8_C"/>
</dbReference>
<feature type="region of interest" description="Disordered" evidence="10">
    <location>
        <begin position="1642"/>
        <end position="1696"/>
    </location>
</feature>
<name>A0A8C5R1J9_9ANUR</name>
<feature type="compositionally biased region" description="Polar residues" evidence="10">
    <location>
        <begin position="944"/>
        <end position="963"/>
    </location>
</feature>
<evidence type="ECO:0000256" key="8">
    <source>
        <dbReference type="ARBA" id="ARBA00063994"/>
    </source>
</evidence>
<dbReference type="GO" id="GO:0030136">
    <property type="term" value="C:clathrin-coated vesicle"/>
    <property type="evidence" value="ECO:0007669"/>
    <property type="project" value="UniProtKB-SubCell"/>
</dbReference>
<sequence>MAARGPVAPAGLKVLDAKDVSERRRLRDLLGEQLSTDIRRLLNDELHVDMVICVGQAMFKAHKVVLLARTPRFYSYVTRCPSMEKVILENIKPSEIELLLKVVYSSCWSVTDLEEHILCLMDQNWMASIQDQNDGSQPSLQSSAPSAMEDLNDNACLHNCNGPPNAPVRNEPAGPKMDDVETASVMGKELLSLFQRSCCPDVVIQIEDTQFQAHKAILSARSSYFAAMLSGCWAESSQDLINLQGIHSVDMTVMMHFIYGGVLDLPEKVDPGRILSIADMYGLEGLKEVAIYVLKRDYCKFFHKPVVGVQQSVLECLSIAYSLGEEQLLNSCMRWIEKYFVKCWSEKSFASLSVELQKQCLAFLVQSLSYRNAAFVLMESDRLMSSLPNVKWAERATIMASELQEECVRFMVTNFSQIIKSESFSKLLQAQRMSSRPYLLEHVFNEIEKSISFQNSTSLFMALDDLFNMASENEMGFTCEIHALRDKLWTFLLHSFYAVRHTEGWKLMRPDDQQKIQAAAVDKGDDRRLTKKPIFTSSQQSRPKIAILKENSLSAAEHKRLSEGDLSRPRKMKSEAIGAPGLSSNVGRNSSAKGKDDDVKGKDSKKTITKGTKDPKPVEKAAVVKAKITTKIKLESNSNAKTDCCASKGESAGAAKPLSSGRLGARPKVSNGGLNSQAKVRSVKKTVTKELSSPVKGPGPNVKSVLSNGEHSSCNMSLEESNHDAATDELQSSANGSPQSSKTVKNTVDGCKESDMSVKSKSPAKVTNGAPIKRKVNEAECRTDANSSSTKKIPVNGGADPGLQKKRVVKLSSCASQRPKSAPAALSKKQGSQCDGATPSKSIGPSKQPEAKPDAKLMNQSMSADKAGPASKKNGKVMHGSTSKTGSQVAASTKQGASGNKCSTVSPKDPKQKVSSGSHSSKVSNLKHKKERTGSPAASRSGHDQQSSSLEQAHQQAGGSKNHVSLEKDCKLSGLSEQQCSEDPSLTVYEGCLENSIGNQNPMIQKPNIEHCSCQENTMAASAELYASDSKRGLTDVNDVTLAEEHSVLNILNDQKLDGKNICDSENSKCADSSSESELCSVKEVERNMKEEGTSSPVHTSKQNSESPPAGRNNREHFVNCVSERSFPECPRDLNIAETYENRENGDLQFTSHWNNHSGTLHERESPESESGSASTSSDDIKPRSEDYDAGGSQDDDGSNERGISKCSTMRCHDFLGRSSSDTSTPEELKGYDGSLRIDVKVKKESSADLFRVNSTSDDEAPRKRSEMWLHRDAPKHSVHPKALCSSIQFPQEMEHLSSSADETEDERSEAENAVDKGLEDIPSQPFQGIVNLAFDDMAEIETEGQVVSSNKMFTRSLLLSVDECEELGSDEGEPNPSQARKGASLTPAADVFEKSPNEHAETKYSECSQKECGSTEPKLPDADKRSGKGKIISDVEPNSGNLMGGVALTMERPLGKDHNHSEVHDVAESYMYKGFYNHSEGEYKSQTRPCHLDLYTTESPSAMQRFCPPKTLNACKNDILDYQGKENHESPTESFNTALPPGHIDGFDSLAQTCIYEHRPSNSLSPIYEMDPREGIEQLVKTQAKLVDLEIEDQQFVDGDWTLLRQLLEEHGSDVDVINSVPEDLSLAQYLINQTLRLSRENSKSQGKAHVNTSSKWGDLSSPFDDSTSATMTSFSPDDSSPHGEWTILELETHH</sequence>
<dbReference type="InterPro" id="IPR011333">
    <property type="entry name" value="SKP1/BTB/POZ_sf"/>
</dbReference>
<feature type="compositionally biased region" description="Polar residues" evidence="10">
    <location>
        <begin position="704"/>
        <end position="719"/>
    </location>
</feature>
<feature type="region of interest" description="Disordered" evidence="10">
    <location>
        <begin position="1294"/>
        <end position="1323"/>
    </location>
</feature>
<feature type="compositionally biased region" description="Basic and acidic residues" evidence="10">
    <location>
        <begin position="1310"/>
        <end position="1320"/>
    </location>
</feature>
<dbReference type="PROSITE" id="PS50097">
    <property type="entry name" value="BTB"/>
    <property type="match status" value="2"/>
</dbReference>
<evidence type="ECO:0000313" key="13">
    <source>
        <dbReference type="Proteomes" id="UP000694569"/>
    </source>
</evidence>
<feature type="domain" description="BTB" evidence="11">
    <location>
        <begin position="200"/>
        <end position="267"/>
    </location>
</feature>
<feature type="compositionally biased region" description="Polar residues" evidence="10">
    <location>
        <begin position="1665"/>
        <end position="1680"/>
    </location>
</feature>
<keyword evidence="5" id="KW-0968">Cytoplasmic vesicle</keyword>
<dbReference type="GeneTree" id="ENSGT00940000154382"/>
<dbReference type="PANTHER" id="PTHR22427:SF2">
    <property type="entry name" value="BTB_POZ DOMAIN-CONTAINING PROTEIN 8"/>
    <property type="match status" value="1"/>
</dbReference>
<comment type="subunit">
    <text evidence="8">Interacts (via N-terminus) with adapter protein complex AP-2 subunits alpha (AP2A1) and beta (AP2B1).</text>
</comment>
<feature type="compositionally biased region" description="Polar residues" evidence="10">
    <location>
        <begin position="729"/>
        <end position="746"/>
    </location>
</feature>
<feature type="compositionally biased region" description="Polar residues" evidence="10">
    <location>
        <begin position="582"/>
        <end position="592"/>
    </location>
</feature>
<dbReference type="Ensembl" id="ENSLLET00000047127.1">
    <property type="protein sequence ID" value="ENSLLEP00000045319.1"/>
    <property type="gene ID" value="ENSLLEG00000028710.1"/>
</dbReference>
<evidence type="ECO:0000313" key="12">
    <source>
        <dbReference type="Ensembl" id="ENSLLEP00000045319.1"/>
    </source>
</evidence>
<evidence type="ECO:0000256" key="2">
    <source>
        <dbReference type="ARBA" id="ARBA00022737"/>
    </source>
</evidence>
<feature type="region of interest" description="Disordered" evidence="10">
    <location>
        <begin position="1148"/>
        <end position="1205"/>
    </location>
</feature>
<organism evidence="12 13">
    <name type="scientific">Leptobrachium leishanense</name>
    <name type="common">Leishan spiny toad</name>
    <dbReference type="NCBI Taxonomy" id="445787"/>
    <lineage>
        <taxon>Eukaryota</taxon>
        <taxon>Metazoa</taxon>
        <taxon>Chordata</taxon>
        <taxon>Craniata</taxon>
        <taxon>Vertebrata</taxon>
        <taxon>Euteleostomi</taxon>
        <taxon>Amphibia</taxon>
        <taxon>Batrachia</taxon>
        <taxon>Anura</taxon>
        <taxon>Pelobatoidea</taxon>
        <taxon>Megophryidae</taxon>
        <taxon>Leptobrachium</taxon>
    </lineage>
</organism>
<gene>
    <name evidence="12" type="primary">BTBD8</name>
</gene>
<feature type="compositionally biased region" description="Basic and acidic residues" evidence="10">
    <location>
        <begin position="1392"/>
        <end position="1405"/>
    </location>
</feature>
<comment type="function">
    <text evidence="7">Involved in clathrin-mediated endocytosis at the synapse. Plays a role in neuronal development and in synaptic vesicle recycling in mature neurons, a process required for normal synaptic transmission.</text>
</comment>
<evidence type="ECO:0000256" key="3">
    <source>
        <dbReference type="ARBA" id="ARBA00023018"/>
    </source>
</evidence>
<keyword evidence="4" id="KW-0966">Cell projection</keyword>
<feature type="region of interest" description="Disordered" evidence="10">
    <location>
        <begin position="1366"/>
        <end position="1445"/>
    </location>
</feature>
<feature type="domain" description="BTB" evidence="11">
    <location>
        <begin position="48"/>
        <end position="112"/>
    </location>
</feature>
<feature type="region of interest" description="Disordered" evidence="10">
    <location>
        <begin position="518"/>
        <end position="541"/>
    </location>
</feature>
<dbReference type="InterPro" id="IPR043225">
    <property type="entry name" value="BACK_BTBD8"/>
</dbReference>
<accession>A0A8C5R1J9</accession>
<evidence type="ECO:0000256" key="6">
    <source>
        <dbReference type="ARBA" id="ARBA00034106"/>
    </source>
</evidence>
<dbReference type="Gene3D" id="3.30.710.10">
    <property type="entry name" value="Potassium Channel Kv1.1, Chain A"/>
    <property type="match status" value="2"/>
</dbReference>
<feature type="compositionally biased region" description="Polar residues" evidence="10">
    <location>
        <begin position="880"/>
        <end position="906"/>
    </location>
</feature>
<feature type="compositionally biased region" description="Polar residues" evidence="10">
    <location>
        <begin position="1094"/>
        <end position="1107"/>
    </location>
</feature>
<evidence type="ECO:0000256" key="7">
    <source>
        <dbReference type="ARBA" id="ARBA00058836"/>
    </source>
</evidence>
<feature type="region of interest" description="Disordered" evidence="10">
    <location>
        <begin position="639"/>
        <end position="965"/>
    </location>
</feature>
<feature type="compositionally biased region" description="Basic and acidic residues" evidence="10">
    <location>
        <begin position="593"/>
        <end position="619"/>
    </location>
</feature>
<evidence type="ECO:0000256" key="1">
    <source>
        <dbReference type="ARBA" id="ARBA00004132"/>
    </source>
</evidence>
<reference evidence="12" key="1">
    <citation type="submission" date="2025-08" db="UniProtKB">
        <authorList>
            <consortium name="Ensembl"/>
        </authorList>
    </citation>
    <scope>IDENTIFICATION</scope>
</reference>
<dbReference type="CDD" id="cd18490">
    <property type="entry name" value="BACK_BTBD8"/>
    <property type="match status" value="1"/>
</dbReference>
<dbReference type="Pfam" id="PF26017">
    <property type="entry name" value="BACK_BTBD8"/>
    <property type="match status" value="1"/>
</dbReference>
<dbReference type="FunFam" id="3.30.710.10:FF:000129">
    <property type="entry name" value="BTB/POZ domain-containing protein 8"/>
    <property type="match status" value="1"/>
</dbReference>
<keyword evidence="2" id="KW-0677">Repeat</keyword>
<dbReference type="SMART" id="SM00225">
    <property type="entry name" value="BTB"/>
    <property type="match status" value="2"/>
</dbReference>
<feature type="region of interest" description="Disordered" evidence="10">
    <location>
        <begin position="1087"/>
        <end position="1115"/>
    </location>
</feature>
<feature type="compositionally biased region" description="Low complexity" evidence="10">
    <location>
        <begin position="913"/>
        <end position="924"/>
    </location>
</feature>
<reference evidence="12" key="2">
    <citation type="submission" date="2025-09" db="UniProtKB">
        <authorList>
            <consortium name="Ensembl"/>
        </authorList>
    </citation>
    <scope>IDENTIFICATION</scope>
</reference>
<feature type="region of interest" description="Disordered" evidence="10">
    <location>
        <begin position="556"/>
        <end position="619"/>
    </location>
</feature>
<dbReference type="CDD" id="cd18286">
    <property type="entry name" value="BTB2_POZ_BTBD8"/>
    <property type="match status" value="1"/>
</dbReference>
<dbReference type="Pfam" id="PF00651">
    <property type="entry name" value="BTB"/>
    <property type="match status" value="2"/>
</dbReference>